<evidence type="ECO:0000256" key="1">
    <source>
        <dbReference type="ARBA" id="ARBA00009238"/>
    </source>
</evidence>
<dbReference type="PROSITE" id="PS50194">
    <property type="entry name" value="FILAMIN_REPEAT"/>
    <property type="match status" value="1"/>
</dbReference>
<organism evidence="4 5">
    <name type="scientific">Desmophyllum pertusum</name>
    <dbReference type="NCBI Taxonomy" id="174260"/>
    <lineage>
        <taxon>Eukaryota</taxon>
        <taxon>Metazoa</taxon>
        <taxon>Cnidaria</taxon>
        <taxon>Anthozoa</taxon>
        <taxon>Hexacorallia</taxon>
        <taxon>Scleractinia</taxon>
        <taxon>Caryophylliina</taxon>
        <taxon>Caryophylliidae</taxon>
        <taxon>Desmophyllum</taxon>
    </lineage>
</organism>
<proteinExistence type="inferred from homology"/>
<dbReference type="InterPro" id="IPR017868">
    <property type="entry name" value="Filamin/ABP280_repeat-like"/>
</dbReference>
<dbReference type="PANTHER" id="PTHR38537">
    <property type="entry name" value="JITTERBUG, ISOFORM N"/>
    <property type="match status" value="1"/>
</dbReference>
<evidence type="ECO:0000256" key="3">
    <source>
        <dbReference type="PROSITE-ProRule" id="PRU00087"/>
    </source>
</evidence>
<dbReference type="OrthoDB" id="5334309at2759"/>
<dbReference type="AlphaFoldDB" id="A0A9X0DBM3"/>
<keyword evidence="2" id="KW-0677">Repeat</keyword>
<feature type="repeat" description="Filamin" evidence="3">
    <location>
        <begin position="20"/>
        <end position="124"/>
    </location>
</feature>
<comment type="similarity">
    <text evidence="1">Belongs to the filamin family.</text>
</comment>
<dbReference type="GO" id="GO:0030036">
    <property type="term" value="P:actin cytoskeleton organization"/>
    <property type="evidence" value="ECO:0007669"/>
    <property type="project" value="InterPro"/>
</dbReference>
<sequence>MAFARKFMPVQCFGTNRGTREKHESTQCSVSGEGLTLAVAGEPAKFILRTSGPDLLFLELQITRIAKKGSETVIHLSEPIPVEYECLGENLHSVCYYPNDEGEYHVAVTWKGSHVSGSPFVVKVVKSETVKISVKPEEMESKDEVWKLRDDVKSSRRHRGK</sequence>
<evidence type="ECO:0000313" key="4">
    <source>
        <dbReference type="EMBL" id="KAJ7393990.1"/>
    </source>
</evidence>
<accession>A0A9X0DBM3</accession>
<reference evidence="4" key="1">
    <citation type="submission" date="2023-01" db="EMBL/GenBank/DDBJ databases">
        <title>Genome assembly of the deep-sea coral Lophelia pertusa.</title>
        <authorList>
            <person name="Herrera S."/>
            <person name="Cordes E."/>
        </authorList>
    </citation>
    <scope>NUCLEOTIDE SEQUENCE</scope>
    <source>
        <strain evidence="4">USNM1676648</strain>
        <tissue evidence="4">Polyp</tissue>
    </source>
</reference>
<dbReference type="InterPro" id="IPR001298">
    <property type="entry name" value="Filamin/ABP280_rpt"/>
</dbReference>
<dbReference type="EMBL" id="MU825397">
    <property type="protein sequence ID" value="KAJ7393990.1"/>
    <property type="molecule type" value="Genomic_DNA"/>
</dbReference>
<evidence type="ECO:0000256" key="2">
    <source>
        <dbReference type="ARBA" id="ARBA00022737"/>
    </source>
</evidence>
<dbReference type="InterPro" id="IPR013783">
    <property type="entry name" value="Ig-like_fold"/>
</dbReference>
<dbReference type="SMART" id="SM00557">
    <property type="entry name" value="IG_FLMN"/>
    <property type="match status" value="1"/>
</dbReference>
<dbReference type="GO" id="GO:0051015">
    <property type="term" value="F:actin filament binding"/>
    <property type="evidence" value="ECO:0007669"/>
    <property type="project" value="InterPro"/>
</dbReference>
<name>A0A9X0DBM3_9CNID</name>
<dbReference type="Pfam" id="PF00630">
    <property type="entry name" value="Filamin"/>
    <property type="match status" value="1"/>
</dbReference>
<comment type="caution">
    <text evidence="4">The sequence shown here is derived from an EMBL/GenBank/DDBJ whole genome shotgun (WGS) entry which is preliminary data.</text>
</comment>
<dbReference type="InterPro" id="IPR044801">
    <property type="entry name" value="Filamin"/>
</dbReference>
<keyword evidence="5" id="KW-1185">Reference proteome</keyword>
<dbReference type="SUPFAM" id="SSF81296">
    <property type="entry name" value="E set domains"/>
    <property type="match status" value="1"/>
</dbReference>
<protein>
    <submittedName>
        <fullName evidence="4">Uncharacterized protein</fullName>
    </submittedName>
</protein>
<dbReference type="InterPro" id="IPR014756">
    <property type="entry name" value="Ig_E-set"/>
</dbReference>
<dbReference type="PANTHER" id="PTHR38537:SF8">
    <property type="entry name" value="FILAMIN-A"/>
    <property type="match status" value="1"/>
</dbReference>
<dbReference type="Proteomes" id="UP001163046">
    <property type="component" value="Unassembled WGS sequence"/>
</dbReference>
<dbReference type="Gene3D" id="2.60.40.10">
    <property type="entry name" value="Immunoglobulins"/>
    <property type="match status" value="1"/>
</dbReference>
<gene>
    <name evidence="4" type="ORF">OS493_003661</name>
</gene>
<evidence type="ECO:0000313" key="5">
    <source>
        <dbReference type="Proteomes" id="UP001163046"/>
    </source>
</evidence>